<evidence type="ECO:0000313" key="6">
    <source>
        <dbReference type="EMBL" id="BAO05192.1"/>
    </source>
</evidence>
<dbReference type="HOGENOM" id="CLU_024927_3_0_9"/>
<dbReference type="Pfam" id="PF01555">
    <property type="entry name" value="N6_N4_Mtase"/>
    <property type="match status" value="1"/>
</dbReference>
<dbReference type="GO" id="GO:0003677">
    <property type="term" value="F:DNA binding"/>
    <property type="evidence" value="ECO:0007669"/>
    <property type="project" value="InterPro"/>
</dbReference>
<evidence type="ECO:0000256" key="4">
    <source>
        <dbReference type="RuleBase" id="RU362026"/>
    </source>
</evidence>
<feature type="domain" description="DNA methylase N-4/N-6" evidence="5">
    <location>
        <begin position="24"/>
        <end position="239"/>
    </location>
</feature>
<evidence type="ECO:0000256" key="3">
    <source>
        <dbReference type="ARBA" id="ARBA00022747"/>
    </source>
</evidence>
<dbReference type="InterPro" id="IPR002941">
    <property type="entry name" value="DNA_methylase_N4/N6"/>
</dbReference>
<keyword evidence="1 6" id="KW-0489">Methyltransferase</keyword>
<accession>A0A060N5S1</accession>
<dbReference type="SUPFAM" id="SSF53335">
    <property type="entry name" value="S-adenosyl-L-methionine-dependent methyltransferases"/>
    <property type="match status" value="1"/>
</dbReference>
<dbReference type="InterPro" id="IPR029063">
    <property type="entry name" value="SAM-dependent_MTases_sf"/>
</dbReference>
<dbReference type="Proteomes" id="UP000054164">
    <property type="component" value="Unassembled WGS sequence"/>
</dbReference>
<comment type="similarity">
    <text evidence="4">Belongs to the N(4)/N(6)-methyltransferase family.</text>
</comment>
<proteinExistence type="inferred from homology"/>
<keyword evidence="2" id="KW-0808">Transferase</keyword>
<dbReference type="GO" id="GO:0009307">
    <property type="term" value="P:DNA restriction-modification system"/>
    <property type="evidence" value="ECO:0007669"/>
    <property type="project" value="UniProtKB-KW"/>
</dbReference>
<dbReference type="EC" id="2.1.1.-" evidence="4"/>
<protein>
    <recommendedName>
        <fullName evidence="4">Methyltransferase</fullName>
        <ecNumber evidence="4">2.1.1.-</ecNumber>
    </recommendedName>
</protein>
<dbReference type="InterPro" id="IPR001091">
    <property type="entry name" value="RM_Methyltransferase"/>
</dbReference>
<dbReference type="GO" id="GO:0032259">
    <property type="term" value="P:methylation"/>
    <property type="evidence" value="ECO:0007669"/>
    <property type="project" value="UniProtKB-KW"/>
</dbReference>
<dbReference type="PRINTS" id="PR00508">
    <property type="entry name" value="S21N4MTFRASE"/>
</dbReference>
<evidence type="ECO:0000256" key="2">
    <source>
        <dbReference type="ARBA" id="ARBA00022679"/>
    </source>
</evidence>
<reference evidence="6" key="1">
    <citation type="submission" date="2013-10" db="EMBL/GenBank/DDBJ databases">
        <title>Draft genome sequence of Clostridium botulinum type B strain Osaka05.</title>
        <authorList>
            <person name="Sakaguchi Y."/>
            <person name="Hosomi K."/>
            <person name="Uchiyama J."/>
            <person name="Ogura Y."/>
            <person name="Sakaguchi M."/>
            <person name="Kohda T."/>
            <person name="Mukamoto M."/>
            <person name="Misawa N."/>
            <person name="Matsuzaki S."/>
            <person name="Hayashi T."/>
            <person name="Kozaki S."/>
        </authorList>
    </citation>
    <scope>NUCLEOTIDE SEQUENCE</scope>
    <source>
        <strain evidence="6">Osaka05</strain>
    </source>
</reference>
<name>A0A060N5S1_CLOBO</name>
<dbReference type="EMBL" id="BA000059">
    <property type="protein sequence ID" value="BAO05192.1"/>
    <property type="molecule type" value="Genomic_DNA"/>
</dbReference>
<evidence type="ECO:0000259" key="5">
    <source>
        <dbReference type="Pfam" id="PF01555"/>
    </source>
</evidence>
<organism evidence="6">
    <name type="scientific">Clostridium botulinum B str. Osaka05</name>
    <dbReference type="NCBI Taxonomy" id="1407017"/>
    <lineage>
        <taxon>Bacteria</taxon>
        <taxon>Bacillati</taxon>
        <taxon>Bacillota</taxon>
        <taxon>Clostridia</taxon>
        <taxon>Eubacteriales</taxon>
        <taxon>Clostridiaceae</taxon>
        <taxon>Clostridium</taxon>
    </lineage>
</organism>
<evidence type="ECO:0000256" key="1">
    <source>
        <dbReference type="ARBA" id="ARBA00022603"/>
    </source>
</evidence>
<sequence length="254" mass="29486">MLEVNNIYLGNCLEIMKKIDDKSIDMILSDLPFEMTNNEWDKAIPFEPMWQEINRIAKDNAAIALMVAGVFTSELVVSNKKYYRYSWIWKPKEKSNFLNANRMPLRQHIDIPIFYKRLPVYNPQKTYGHKPVKKYKQHTTAGANYGKTKIGMEGGGQTDRYPTTIIDIPYNTIKIKDRIHPTQKPVELYEYLIKTYTNEGGTVLDFTAGSCVLAEACINTNRSYICIEKEKKHCNEAKERIKLHLEKGKQLKII</sequence>
<keyword evidence="3" id="KW-0680">Restriction system</keyword>
<dbReference type="AlphaFoldDB" id="A0A060N5S1"/>
<dbReference type="Gene3D" id="3.40.50.150">
    <property type="entry name" value="Vaccinia Virus protein VP39"/>
    <property type="match status" value="1"/>
</dbReference>
<dbReference type="GO" id="GO:0008170">
    <property type="term" value="F:N-methyltransferase activity"/>
    <property type="evidence" value="ECO:0007669"/>
    <property type="project" value="InterPro"/>
</dbReference>
<gene>
    <name evidence="6" type="ORF">CBO05P2_167</name>
</gene>